<dbReference type="SUPFAM" id="SSF56235">
    <property type="entry name" value="N-terminal nucleophile aminohydrolases (Ntn hydrolases)"/>
    <property type="match status" value="1"/>
</dbReference>
<evidence type="ECO:0000256" key="4">
    <source>
        <dbReference type="ARBA" id="ARBA00022490"/>
    </source>
</evidence>
<protein>
    <submittedName>
        <fullName evidence="10">Proteasome subunit alpha type-3</fullName>
    </submittedName>
</protein>
<dbReference type="GO" id="GO:0006511">
    <property type="term" value="P:ubiquitin-dependent protein catabolic process"/>
    <property type="evidence" value="ECO:0007669"/>
    <property type="project" value="InterPro"/>
</dbReference>
<organism evidence="9 10">
    <name type="scientific">Panagrellus redivivus</name>
    <name type="common">Microworm</name>
    <dbReference type="NCBI Taxonomy" id="6233"/>
    <lineage>
        <taxon>Eukaryota</taxon>
        <taxon>Metazoa</taxon>
        <taxon>Ecdysozoa</taxon>
        <taxon>Nematoda</taxon>
        <taxon>Chromadorea</taxon>
        <taxon>Rhabditida</taxon>
        <taxon>Tylenchina</taxon>
        <taxon>Panagrolaimomorpha</taxon>
        <taxon>Panagrolaimoidea</taxon>
        <taxon>Panagrolaimidae</taxon>
        <taxon>Panagrellus</taxon>
    </lineage>
</organism>
<dbReference type="FunFam" id="3.60.20.10:FF:000007">
    <property type="entry name" value="Proteasome subunit alpha type"/>
    <property type="match status" value="1"/>
</dbReference>
<evidence type="ECO:0000256" key="7">
    <source>
        <dbReference type="PROSITE-ProRule" id="PRU00808"/>
    </source>
</evidence>
<dbReference type="InterPro" id="IPR050115">
    <property type="entry name" value="Proteasome_alpha"/>
</dbReference>
<reference evidence="10" key="2">
    <citation type="submission" date="2020-10" db="UniProtKB">
        <authorList>
            <consortium name="WormBaseParasite"/>
        </authorList>
    </citation>
    <scope>IDENTIFICATION</scope>
</reference>
<dbReference type="InterPro" id="IPR000426">
    <property type="entry name" value="Proteasome_asu_N"/>
</dbReference>
<dbReference type="InterPro" id="IPR029055">
    <property type="entry name" value="Ntn_hydrolases_N"/>
</dbReference>
<keyword evidence="6" id="KW-0539">Nucleus</keyword>
<dbReference type="AlphaFoldDB" id="A0A7E4WCC1"/>
<evidence type="ECO:0000256" key="1">
    <source>
        <dbReference type="ARBA" id="ARBA00002000"/>
    </source>
</evidence>
<comment type="similarity">
    <text evidence="7">Belongs to the peptidase T1A family.</text>
</comment>
<sequence>MSSIGTGYDLAAATFSPDGRIFQVEYAQKAVDNSGTIIALRGKDAVVTAVDKVVASKLLIQNANPRVGNANEYIGVTAAGVYPDCRSLLDYVQGEALKYLQEFREPIPIKKLANNLAEYVHIFTLGISRPFGASVFLTAYDAQRGPIVYVVEPSGLAYEYKAWSVGKHRQAAKTEIEKLKLEDMDQDQLIKEAARILLTVRDESKEKNLRIEMGLVGAATGGKHISIPAEQVLEAERWAKEKLEEDDLED</sequence>
<comment type="function">
    <text evidence="1">The proteasome is a multicatalytic proteinase complex which is characterized by its ability to cleave peptides with Arg, Phe, Tyr, Leu, and Glu adjacent to the leaving group at neutral or slightly basic pH. The proteasome has an ATP-dependent proteolytic activity.</text>
</comment>
<dbReference type="Pfam" id="PF00227">
    <property type="entry name" value="Proteasome"/>
    <property type="match status" value="1"/>
</dbReference>
<dbReference type="Gene3D" id="3.60.20.10">
    <property type="entry name" value="Glutamine Phosphoribosylpyrophosphate, subunit 1, domain 1"/>
    <property type="match status" value="1"/>
</dbReference>
<evidence type="ECO:0000256" key="5">
    <source>
        <dbReference type="ARBA" id="ARBA00022942"/>
    </source>
</evidence>
<evidence type="ECO:0000256" key="3">
    <source>
        <dbReference type="ARBA" id="ARBA00004496"/>
    </source>
</evidence>
<evidence type="ECO:0000256" key="6">
    <source>
        <dbReference type="ARBA" id="ARBA00023242"/>
    </source>
</evidence>
<dbReference type="GO" id="GO:0019773">
    <property type="term" value="C:proteasome core complex, alpha-subunit complex"/>
    <property type="evidence" value="ECO:0007669"/>
    <property type="project" value="UniProtKB-UniRule"/>
</dbReference>
<dbReference type="WBParaSite" id="Pan_g9569.t1">
    <property type="protein sequence ID" value="Pan_g9569.t1"/>
    <property type="gene ID" value="Pan_g9569"/>
</dbReference>
<evidence type="ECO:0000256" key="2">
    <source>
        <dbReference type="ARBA" id="ARBA00004123"/>
    </source>
</evidence>
<dbReference type="SMART" id="SM00948">
    <property type="entry name" value="Proteasome_A_N"/>
    <property type="match status" value="1"/>
</dbReference>
<dbReference type="InterPro" id="IPR001353">
    <property type="entry name" value="Proteasome_sua/b"/>
</dbReference>
<dbReference type="Proteomes" id="UP000492821">
    <property type="component" value="Unassembled WGS sequence"/>
</dbReference>
<evidence type="ECO:0000313" key="10">
    <source>
        <dbReference type="WBParaSite" id="Pan_g9569.t1"/>
    </source>
</evidence>
<dbReference type="GO" id="GO:0005737">
    <property type="term" value="C:cytoplasm"/>
    <property type="evidence" value="ECO:0007669"/>
    <property type="project" value="UniProtKB-SubCell"/>
</dbReference>
<dbReference type="PROSITE" id="PS51475">
    <property type="entry name" value="PROTEASOME_ALPHA_2"/>
    <property type="match status" value="1"/>
</dbReference>
<dbReference type="GO" id="GO:0005634">
    <property type="term" value="C:nucleus"/>
    <property type="evidence" value="ECO:0007669"/>
    <property type="project" value="UniProtKB-SubCell"/>
</dbReference>
<proteinExistence type="inferred from homology"/>
<accession>A0A7E4WCC1</accession>
<comment type="subcellular location">
    <subcellularLocation>
        <location evidence="3">Cytoplasm</location>
    </subcellularLocation>
    <subcellularLocation>
        <location evidence="2">Nucleus</location>
    </subcellularLocation>
</comment>
<keyword evidence="4" id="KW-0963">Cytoplasm</keyword>
<keyword evidence="5 7" id="KW-0647">Proteasome</keyword>
<dbReference type="PANTHER" id="PTHR11599">
    <property type="entry name" value="PROTEASOME SUBUNIT ALPHA/BETA"/>
    <property type="match status" value="1"/>
</dbReference>
<dbReference type="Pfam" id="PF10584">
    <property type="entry name" value="Proteasome_A_N"/>
    <property type="match status" value="1"/>
</dbReference>
<evidence type="ECO:0000313" key="9">
    <source>
        <dbReference type="Proteomes" id="UP000492821"/>
    </source>
</evidence>
<dbReference type="InterPro" id="IPR023332">
    <property type="entry name" value="Proteasome_alpha-type"/>
</dbReference>
<keyword evidence="9" id="KW-1185">Reference proteome</keyword>
<name>A0A7E4WCC1_PANRE</name>
<reference evidence="9" key="1">
    <citation type="journal article" date="2013" name="Genetics">
        <title>The draft genome and transcriptome of Panagrellus redivivus are shaped by the harsh demands of a free-living lifestyle.</title>
        <authorList>
            <person name="Srinivasan J."/>
            <person name="Dillman A.R."/>
            <person name="Macchietto M.G."/>
            <person name="Heikkinen L."/>
            <person name="Lakso M."/>
            <person name="Fracchia K.M."/>
            <person name="Antoshechkin I."/>
            <person name="Mortazavi A."/>
            <person name="Wong G."/>
            <person name="Sternberg P.W."/>
        </authorList>
    </citation>
    <scope>NUCLEOTIDE SEQUENCE [LARGE SCALE GENOMIC DNA]</scope>
    <source>
        <strain evidence="9">MT8872</strain>
    </source>
</reference>
<evidence type="ECO:0000259" key="8">
    <source>
        <dbReference type="SMART" id="SM00948"/>
    </source>
</evidence>
<feature type="domain" description="Proteasome alpha-type subunits" evidence="8">
    <location>
        <begin position="8"/>
        <end position="30"/>
    </location>
</feature>